<keyword evidence="2" id="KW-0378">Hydrolase</keyword>
<feature type="region of interest" description="Disordered" evidence="3">
    <location>
        <begin position="351"/>
        <end position="394"/>
    </location>
</feature>
<organism evidence="6 7">
    <name type="scientific">Cyphellophora europaea (strain CBS 101466)</name>
    <name type="common">Phialophora europaea</name>
    <dbReference type="NCBI Taxonomy" id="1220924"/>
    <lineage>
        <taxon>Eukaryota</taxon>
        <taxon>Fungi</taxon>
        <taxon>Dikarya</taxon>
        <taxon>Ascomycota</taxon>
        <taxon>Pezizomycotina</taxon>
        <taxon>Eurotiomycetes</taxon>
        <taxon>Chaetothyriomycetidae</taxon>
        <taxon>Chaetothyriales</taxon>
        <taxon>Cyphellophoraceae</taxon>
        <taxon>Cyphellophora</taxon>
    </lineage>
</organism>
<feature type="compositionally biased region" description="Basic and acidic residues" evidence="3">
    <location>
        <begin position="367"/>
        <end position="386"/>
    </location>
</feature>
<keyword evidence="7" id="KW-1185">Reference proteome</keyword>
<feature type="domain" description="Phosphatase tensin-type" evidence="5">
    <location>
        <begin position="1"/>
        <end position="90"/>
    </location>
</feature>
<dbReference type="FunCoup" id="W2SBN6">
    <property type="interactions" value="34"/>
</dbReference>
<dbReference type="AlphaFoldDB" id="W2SBN6"/>
<dbReference type="PANTHER" id="PTHR12305">
    <property type="entry name" value="PHOSPHATASE WITH HOMOLOGY TO TENSIN"/>
    <property type="match status" value="1"/>
</dbReference>
<dbReference type="GO" id="GO:0005886">
    <property type="term" value="C:plasma membrane"/>
    <property type="evidence" value="ECO:0007669"/>
    <property type="project" value="TreeGrafter"/>
</dbReference>
<evidence type="ECO:0000313" key="6">
    <source>
        <dbReference type="EMBL" id="ETN46117.1"/>
    </source>
</evidence>
<dbReference type="GO" id="GO:0043491">
    <property type="term" value="P:phosphatidylinositol 3-kinase/protein kinase B signal transduction"/>
    <property type="evidence" value="ECO:0007669"/>
    <property type="project" value="TreeGrafter"/>
</dbReference>
<dbReference type="InterPro" id="IPR016130">
    <property type="entry name" value="Tyr_Pase_AS"/>
</dbReference>
<dbReference type="PROSITE" id="PS00383">
    <property type="entry name" value="TYR_PHOSPHATASE_1"/>
    <property type="match status" value="1"/>
</dbReference>
<dbReference type="GO" id="GO:0005829">
    <property type="term" value="C:cytosol"/>
    <property type="evidence" value="ECO:0007669"/>
    <property type="project" value="TreeGrafter"/>
</dbReference>
<dbReference type="EC" id="3.1.3.67" evidence="1"/>
<dbReference type="GO" id="GO:0004725">
    <property type="term" value="F:protein tyrosine phosphatase activity"/>
    <property type="evidence" value="ECO:0007669"/>
    <property type="project" value="TreeGrafter"/>
</dbReference>
<dbReference type="VEuPathDB" id="FungiDB:HMPREF1541_00301"/>
<dbReference type="InterPro" id="IPR029023">
    <property type="entry name" value="Tensin_phosphatase"/>
</dbReference>
<dbReference type="Proteomes" id="UP000030752">
    <property type="component" value="Unassembled WGS sequence"/>
</dbReference>
<sequence length="466" mass="51159">MPNVMAAMRNWIQGTGSEGKRRVAVVHCKAGKGRSGTVSCSYLISEEGWKREDALERFTVRRMRAGFGQGVSIPSQLRYVRYVDRWTHEMKKKYVERPIEIVEVHVWGLRDGVKVATEGYVEGGKRIHNFHTFTRSEKTVVDEGHIATKQIPMEPKEIRKDEEMITSPVDGSSPSSSGMNLNKTYIGSTQTVILRPAGALIVPTSDVNIDFERRNKASYAGLTMVTSVAHVWFNAWFEGGFEGHGSGMFEIEWDAMDGIKGSARKGVRAFDKLKVVWRYPEGHEDKVVDEPKVGEPVPEAEPADWKGEDPNKESEASHSGGLDSNRKGGAALTVGAVLSEGTSQLTKELGLRPQNAGSADVSLASSVKDEPAVSKKVEDDLEEGVKPHGPQGEEYVSYDEQSHLEGRHDTKAGKYLEMGVGRTASLMGKMRGSKKDEGNTIKIDTDRKQAGTDSSDGKNGNPPPEK</sequence>
<dbReference type="OrthoDB" id="16692at2759"/>
<proteinExistence type="predicted"/>
<feature type="domain" description="Tyrosine specific protein phosphatases" evidence="4">
    <location>
        <begin position="2"/>
        <end position="62"/>
    </location>
</feature>
<dbReference type="GO" id="GO:0046856">
    <property type="term" value="P:phosphatidylinositol dephosphorylation"/>
    <property type="evidence" value="ECO:0007669"/>
    <property type="project" value="TreeGrafter"/>
</dbReference>
<dbReference type="GO" id="GO:0042995">
    <property type="term" value="C:cell projection"/>
    <property type="evidence" value="ECO:0007669"/>
    <property type="project" value="TreeGrafter"/>
</dbReference>
<feature type="compositionally biased region" description="Basic and acidic residues" evidence="3">
    <location>
        <begin position="433"/>
        <end position="450"/>
    </location>
</feature>
<dbReference type="PANTHER" id="PTHR12305:SF81">
    <property type="entry name" value="PHOSPHATIDYLINOSITOL 3,4,5-TRISPHOSPHATE 3-PHOSPHATASE AND DUAL-SPECIFICITY PROTEIN PHOSPHATASE PTEN"/>
    <property type="match status" value="1"/>
</dbReference>
<dbReference type="GO" id="GO:0016314">
    <property type="term" value="F:phosphatidylinositol-3,4,5-trisphosphate 3-phosphatase activity"/>
    <property type="evidence" value="ECO:0007669"/>
    <property type="project" value="UniProtKB-EC"/>
</dbReference>
<dbReference type="GeneID" id="19967640"/>
<dbReference type="HOGENOM" id="CLU_020105_4_0_1"/>
<protein>
    <recommendedName>
        <fullName evidence="1">phosphatidylinositol-3,4,5-trisphosphate 3-phosphatase</fullName>
        <ecNumber evidence="1">3.1.3.67</ecNumber>
    </recommendedName>
</protein>
<evidence type="ECO:0000259" key="5">
    <source>
        <dbReference type="PROSITE" id="PS51181"/>
    </source>
</evidence>
<dbReference type="eggNOG" id="KOG2283">
    <property type="taxonomic scope" value="Eukaryota"/>
</dbReference>
<dbReference type="Gene3D" id="3.90.190.10">
    <property type="entry name" value="Protein tyrosine phosphatase superfamily"/>
    <property type="match status" value="1"/>
</dbReference>
<dbReference type="SUPFAM" id="SSF52799">
    <property type="entry name" value="(Phosphotyrosine protein) phosphatases II"/>
    <property type="match status" value="1"/>
</dbReference>
<evidence type="ECO:0000313" key="7">
    <source>
        <dbReference type="Proteomes" id="UP000030752"/>
    </source>
</evidence>
<feature type="region of interest" description="Disordered" evidence="3">
    <location>
        <begin position="426"/>
        <end position="466"/>
    </location>
</feature>
<evidence type="ECO:0000259" key="4">
    <source>
        <dbReference type="PROSITE" id="PS50056"/>
    </source>
</evidence>
<dbReference type="PROSITE" id="PS51181">
    <property type="entry name" value="PPASE_TENSIN"/>
    <property type="match status" value="1"/>
</dbReference>
<reference evidence="6 7" key="1">
    <citation type="submission" date="2013-03" db="EMBL/GenBank/DDBJ databases">
        <title>The Genome Sequence of Phialophora europaea CBS 101466.</title>
        <authorList>
            <consortium name="The Broad Institute Genomics Platform"/>
            <person name="Cuomo C."/>
            <person name="de Hoog S."/>
            <person name="Gorbushina A."/>
            <person name="Walker B."/>
            <person name="Young S.K."/>
            <person name="Zeng Q."/>
            <person name="Gargeya S."/>
            <person name="Fitzgerald M."/>
            <person name="Haas B."/>
            <person name="Abouelleil A."/>
            <person name="Allen A.W."/>
            <person name="Alvarado L."/>
            <person name="Arachchi H.M."/>
            <person name="Berlin A.M."/>
            <person name="Chapman S.B."/>
            <person name="Gainer-Dewar J."/>
            <person name="Goldberg J."/>
            <person name="Griggs A."/>
            <person name="Gujja S."/>
            <person name="Hansen M."/>
            <person name="Howarth C."/>
            <person name="Imamovic A."/>
            <person name="Ireland A."/>
            <person name="Larimer J."/>
            <person name="McCowan C."/>
            <person name="Murphy C."/>
            <person name="Pearson M."/>
            <person name="Poon T.W."/>
            <person name="Priest M."/>
            <person name="Roberts A."/>
            <person name="Saif S."/>
            <person name="Shea T."/>
            <person name="Sisk P."/>
            <person name="Sykes S."/>
            <person name="Wortman J."/>
            <person name="Nusbaum C."/>
            <person name="Birren B."/>
        </authorList>
    </citation>
    <scope>NUCLEOTIDE SEQUENCE [LARGE SCALE GENOMIC DNA]</scope>
    <source>
        <strain evidence="6 7">CBS 101466</strain>
    </source>
</reference>
<dbReference type="EMBL" id="KB822711">
    <property type="protein sequence ID" value="ETN46117.1"/>
    <property type="molecule type" value="Genomic_DNA"/>
</dbReference>
<dbReference type="GO" id="GO:0051896">
    <property type="term" value="P:regulation of phosphatidylinositol 3-kinase/protein kinase B signal transduction"/>
    <property type="evidence" value="ECO:0007669"/>
    <property type="project" value="TreeGrafter"/>
</dbReference>
<dbReference type="InterPro" id="IPR000387">
    <property type="entry name" value="Tyr_Pase_dom"/>
</dbReference>
<evidence type="ECO:0000256" key="3">
    <source>
        <dbReference type="SAM" id="MobiDB-lite"/>
    </source>
</evidence>
<dbReference type="InParanoid" id="W2SBN6"/>
<evidence type="ECO:0000256" key="2">
    <source>
        <dbReference type="ARBA" id="ARBA00022801"/>
    </source>
</evidence>
<feature type="region of interest" description="Disordered" evidence="3">
    <location>
        <begin position="287"/>
        <end position="328"/>
    </location>
</feature>
<evidence type="ECO:0000256" key="1">
    <source>
        <dbReference type="ARBA" id="ARBA00013015"/>
    </source>
</evidence>
<feature type="compositionally biased region" description="Basic and acidic residues" evidence="3">
    <location>
        <begin position="303"/>
        <end position="316"/>
    </location>
</feature>
<dbReference type="PROSITE" id="PS50056">
    <property type="entry name" value="TYR_PHOSPHATASE_2"/>
    <property type="match status" value="1"/>
</dbReference>
<dbReference type="STRING" id="1220924.W2SBN6"/>
<dbReference type="InterPro" id="IPR051281">
    <property type="entry name" value="Dual-spec_lipid-protein_phosph"/>
</dbReference>
<dbReference type="GO" id="GO:0005634">
    <property type="term" value="C:nucleus"/>
    <property type="evidence" value="ECO:0007669"/>
    <property type="project" value="TreeGrafter"/>
</dbReference>
<name>W2SBN6_CYPE1</name>
<dbReference type="InterPro" id="IPR029021">
    <property type="entry name" value="Prot-tyrosine_phosphatase-like"/>
</dbReference>
<gene>
    <name evidence="6" type="ORF">HMPREF1541_00301</name>
</gene>
<dbReference type="RefSeq" id="XP_008710829.1">
    <property type="nucleotide sequence ID" value="XM_008712607.1"/>
</dbReference>
<accession>W2SBN6</accession>